<dbReference type="PANTHER" id="PTHR31811">
    <property type="entry name" value="TRNA A64-2'-O-RIBOSYLPHOSPHATE TRANSFERASE"/>
    <property type="match status" value="1"/>
</dbReference>
<name>A0A2P2IXX4_RHIMU</name>
<reference evidence="2" key="1">
    <citation type="submission" date="2018-02" db="EMBL/GenBank/DDBJ databases">
        <title>Rhizophora mucronata_Transcriptome.</title>
        <authorList>
            <person name="Meera S.P."/>
            <person name="Sreeshan A."/>
            <person name="Augustine A."/>
        </authorList>
    </citation>
    <scope>NUCLEOTIDE SEQUENCE</scope>
    <source>
        <tissue evidence="2">Leaf</tissue>
    </source>
</reference>
<accession>A0A2P2IXX4</accession>
<dbReference type="InterPro" id="IPR007306">
    <property type="entry name" value="Rit1"/>
</dbReference>
<evidence type="ECO:0000313" key="2">
    <source>
        <dbReference type="EMBL" id="MBW86067.1"/>
    </source>
</evidence>
<organism evidence="2">
    <name type="scientific">Rhizophora mucronata</name>
    <name type="common">Asiatic mangrove</name>
    <dbReference type="NCBI Taxonomy" id="61149"/>
    <lineage>
        <taxon>Eukaryota</taxon>
        <taxon>Viridiplantae</taxon>
        <taxon>Streptophyta</taxon>
        <taxon>Embryophyta</taxon>
        <taxon>Tracheophyta</taxon>
        <taxon>Spermatophyta</taxon>
        <taxon>Magnoliopsida</taxon>
        <taxon>eudicotyledons</taxon>
        <taxon>Gunneridae</taxon>
        <taxon>Pentapetalae</taxon>
        <taxon>rosids</taxon>
        <taxon>fabids</taxon>
        <taxon>Malpighiales</taxon>
        <taxon>Rhizophoraceae</taxon>
        <taxon>Rhizophora</taxon>
    </lineage>
</organism>
<dbReference type="GO" id="GO:0005737">
    <property type="term" value="C:cytoplasm"/>
    <property type="evidence" value="ECO:0007669"/>
    <property type="project" value="TreeGrafter"/>
</dbReference>
<dbReference type="PANTHER" id="PTHR31811:SF0">
    <property type="entry name" value="TRNA A64-2'-O-RIBOSYLPHOSPHATE TRANSFERASE"/>
    <property type="match status" value="1"/>
</dbReference>
<protein>
    <recommendedName>
        <fullName evidence="1">Rit1 DUSP-like domain-containing protein</fullName>
    </recommendedName>
</protein>
<proteinExistence type="predicted"/>
<sequence>MDRFSILRNLPAAVNFAKLNLSRGNRILICCRSGEDISVCVCLAILNSLFDEEARPSRGNLRQVFGFLTGGRAGLTGRSPSLPSPRIDANLQE</sequence>
<dbReference type="InterPro" id="IPR029021">
    <property type="entry name" value="Prot-tyrosine_phosphatase-like"/>
</dbReference>
<dbReference type="Gene3D" id="3.90.190.10">
    <property type="entry name" value="Protein tyrosine phosphatase superfamily"/>
    <property type="match status" value="1"/>
</dbReference>
<dbReference type="GO" id="GO:0043399">
    <property type="term" value="F:tRNA adenosine(64)-2'-O-ribosylphosphate transferase activity"/>
    <property type="evidence" value="ECO:0007669"/>
    <property type="project" value="InterPro"/>
</dbReference>
<dbReference type="EMBL" id="GGEC01005584">
    <property type="protein sequence ID" value="MBW86067.1"/>
    <property type="molecule type" value="Transcribed_RNA"/>
</dbReference>
<dbReference type="Pfam" id="PF04179">
    <property type="entry name" value="Init_tRNA_PT"/>
    <property type="match status" value="1"/>
</dbReference>
<dbReference type="GO" id="GO:0019988">
    <property type="term" value="P:charged-tRNA amino acid modification"/>
    <property type="evidence" value="ECO:0007669"/>
    <property type="project" value="InterPro"/>
</dbReference>
<feature type="domain" description="Rit1 DUSP-like" evidence="1">
    <location>
        <begin position="4"/>
        <end position="53"/>
    </location>
</feature>
<dbReference type="InterPro" id="IPR033421">
    <property type="entry name" value="Rit1_DUSP-like"/>
</dbReference>
<dbReference type="AlphaFoldDB" id="A0A2P2IXX4"/>
<evidence type="ECO:0000259" key="1">
    <source>
        <dbReference type="Pfam" id="PF04179"/>
    </source>
</evidence>